<dbReference type="InterPro" id="IPR051834">
    <property type="entry name" value="RING_finger_E3_ligase"/>
</dbReference>
<evidence type="ECO:0000256" key="5">
    <source>
        <dbReference type="SAM" id="MobiDB-lite"/>
    </source>
</evidence>
<dbReference type="SMART" id="SM00184">
    <property type="entry name" value="RING"/>
    <property type="match status" value="1"/>
</dbReference>
<dbReference type="EMBL" id="PKPP01019476">
    <property type="protein sequence ID" value="PWA35731.1"/>
    <property type="molecule type" value="Genomic_DNA"/>
</dbReference>
<keyword evidence="2 4" id="KW-0863">Zinc-finger</keyword>
<feature type="compositionally biased region" description="Polar residues" evidence="5">
    <location>
        <begin position="433"/>
        <end position="446"/>
    </location>
</feature>
<feature type="region of interest" description="Disordered" evidence="5">
    <location>
        <begin position="266"/>
        <end position="288"/>
    </location>
</feature>
<evidence type="ECO:0000313" key="7">
    <source>
        <dbReference type="EMBL" id="PWA35731.1"/>
    </source>
</evidence>
<evidence type="ECO:0000256" key="3">
    <source>
        <dbReference type="ARBA" id="ARBA00022833"/>
    </source>
</evidence>
<keyword evidence="3" id="KW-0862">Zinc</keyword>
<dbReference type="GO" id="GO:0005634">
    <property type="term" value="C:nucleus"/>
    <property type="evidence" value="ECO:0007669"/>
    <property type="project" value="TreeGrafter"/>
</dbReference>
<dbReference type="PANTHER" id="PTHR45931:SF16">
    <property type="entry name" value="RING_U-BOX SUPERFAMILY PROTEIN"/>
    <property type="match status" value="1"/>
</dbReference>
<feature type="domain" description="RING-type" evidence="6">
    <location>
        <begin position="592"/>
        <end position="633"/>
    </location>
</feature>
<organism evidence="7 8">
    <name type="scientific">Artemisia annua</name>
    <name type="common">Sweet wormwood</name>
    <dbReference type="NCBI Taxonomy" id="35608"/>
    <lineage>
        <taxon>Eukaryota</taxon>
        <taxon>Viridiplantae</taxon>
        <taxon>Streptophyta</taxon>
        <taxon>Embryophyta</taxon>
        <taxon>Tracheophyta</taxon>
        <taxon>Spermatophyta</taxon>
        <taxon>Magnoliopsida</taxon>
        <taxon>eudicotyledons</taxon>
        <taxon>Gunneridae</taxon>
        <taxon>Pentapetalae</taxon>
        <taxon>asterids</taxon>
        <taxon>campanulids</taxon>
        <taxon>Asterales</taxon>
        <taxon>Asteraceae</taxon>
        <taxon>Asteroideae</taxon>
        <taxon>Anthemideae</taxon>
        <taxon>Artemisiinae</taxon>
        <taxon>Artemisia</taxon>
    </lineage>
</organism>
<dbReference type="PANTHER" id="PTHR45931">
    <property type="entry name" value="SI:CH211-59O9.10"/>
    <property type="match status" value="1"/>
</dbReference>
<evidence type="ECO:0000313" key="8">
    <source>
        <dbReference type="Proteomes" id="UP000245207"/>
    </source>
</evidence>
<dbReference type="SUPFAM" id="SSF57850">
    <property type="entry name" value="RING/U-box"/>
    <property type="match status" value="1"/>
</dbReference>
<keyword evidence="8" id="KW-1185">Reference proteome</keyword>
<protein>
    <submittedName>
        <fullName evidence="7">Zinc finger, RING/FYVE/PHD-type</fullName>
    </submittedName>
</protein>
<gene>
    <name evidence="7" type="ORF">CTI12_AA606720</name>
</gene>
<dbReference type="GO" id="GO:0061630">
    <property type="term" value="F:ubiquitin protein ligase activity"/>
    <property type="evidence" value="ECO:0007669"/>
    <property type="project" value="TreeGrafter"/>
</dbReference>
<dbReference type="Proteomes" id="UP000245207">
    <property type="component" value="Unassembled WGS sequence"/>
</dbReference>
<proteinExistence type="predicted"/>
<name>A0A2U1KG96_ARTAN</name>
<reference evidence="7 8" key="1">
    <citation type="journal article" date="2018" name="Mol. Plant">
        <title>The genome of Artemisia annua provides insight into the evolution of Asteraceae family and artemisinin biosynthesis.</title>
        <authorList>
            <person name="Shen Q."/>
            <person name="Zhang L."/>
            <person name="Liao Z."/>
            <person name="Wang S."/>
            <person name="Yan T."/>
            <person name="Shi P."/>
            <person name="Liu M."/>
            <person name="Fu X."/>
            <person name="Pan Q."/>
            <person name="Wang Y."/>
            <person name="Lv Z."/>
            <person name="Lu X."/>
            <person name="Zhang F."/>
            <person name="Jiang W."/>
            <person name="Ma Y."/>
            <person name="Chen M."/>
            <person name="Hao X."/>
            <person name="Li L."/>
            <person name="Tang Y."/>
            <person name="Lv G."/>
            <person name="Zhou Y."/>
            <person name="Sun X."/>
            <person name="Brodelius P.E."/>
            <person name="Rose J.K.C."/>
            <person name="Tang K."/>
        </authorList>
    </citation>
    <scope>NUCLEOTIDE SEQUENCE [LARGE SCALE GENOMIC DNA]</scope>
    <source>
        <strain evidence="8">cv. Huhao1</strain>
        <tissue evidence="7">Leaf</tissue>
    </source>
</reference>
<comment type="caution">
    <text evidence="7">The sequence shown here is derived from an EMBL/GenBank/DDBJ whole genome shotgun (WGS) entry which is preliminary data.</text>
</comment>
<evidence type="ECO:0000256" key="4">
    <source>
        <dbReference type="PROSITE-ProRule" id="PRU00175"/>
    </source>
</evidence>
<dbReference type="InterPro" id="IPR001841">
    <property type="entry name" value="Znf_RING"/>
</dbReference>
<dbReference type="GO" id="GO:0006511">
    <property type="term" value="P:ubiquitin-dependent protein catabolic process"/>
    <property type="evidence" value="ECO:0007669"/>
    <property type="project" value="TreeGrafter"/>
</dbReference>
<evidence type="ECO:0000259" key="6">
    <source>
        <dbReference type="PROSITE" id="PS50089"/>
    </source>
</evidence>
<feature type="compositionally biased region" description="Polar residues" evidence="5">
    <location>
        <begin position="456"/>
        <end position="475"/>
    </location>
</feature>
<feature type="compositionally biased region" description="Polar residues" evidence="5">
    <location>
        <begin position="322"/>
        <end position="337"/>
    </location>
</feature>
<dbReference type="PROSITE" id="PS50089">
    <property type="entry name" value="ZF_RING_2"/>
    <property type="match status" value="1"/>
</dbReference>
<dbReference type="AlphaFoldDB" id="A0A2U1KG96"/>
<evidence type="ECO:0000256" key="1">
    <source>
        <dbReference type="ARBA" id="ARBA00022723"/>
    </source>
</evidence>
<dbReference type="Gene3D" id="3.30.40.10">
    <property type="entry name" value="Zinc/RING finger domain, C3HC4 (zinc finger)"/>
    <property type="match status" value="1"/>
</dbReference>
<accession>A0A2U1KG96</accession>
<sequence>MNQVIEIPDTPDRLVATKHNKDRNTIVGRSDGSINKQRMPTKISIIFNGIKRIIGSPTGFNESPVLKYFRKTKPTIDIDRYDKGALANTEVIKSTHKVNGYGQSEKGVLPVANLPAIVSLDGSSKSSKVENIPKPGPTVDRGKSVDVVAENNTQPSTLSKVYQRKKLVPNECVSPPDIEKSKKVVVKCENPNVVKQVTSGSGTVASDGRSSIVDIEDLVAEDKDSRRHKGKGISYQFSFEEANAGNPHLSQRERIHKDPAESITDFGVDANGWRTTHNNWKQRDNKQQKNEIMETDHKNEADIKHLVDLAKTSSPVCDLPNANESGINRQTESSTSRNRGKRPISCIEDSAGQPSTSTPKRKQRDIRQQKTDTIQRDHNNVIEIIDLEDSPTASSRVRDIPNADELGINRQIESSTSRNRGKRPISCIEDSVGQPSTSRPKQNENLSGPRPKRNKNLSGPSTSNPVSEPNIQIHGNNEDLSVRALQIEDDEILALQLQQQLYNEEPLYNHQDNHLPSAGVLHAPHRRGRPRSNPSDMRMLNEILQVGREFNENDYEMLSALDEDNYKHQGATREQINSLPESTVQTENSQECTICLESPTIGEKIRHLPCLHKFHKACVDEWLLRRRSCPVCKTWT</sequence>
<feature type="compositionally biased region" description="Basic and acidic residues" evidence="5">
    <location>
        <begin position="365"/>
        <end position="380"/>
    </location>
</feature>
<dbReference type="GO" id="GO:0008270">
    <property type="term" value="F:zinc ion binding"/>
    <property type="evidence" value="ECO:0007669"/>
    <property type="project" value="UniProtKB-KW"/>
</dbReference>
<evidence type="ECO:0000256" key="2">
    <source>
        <dbReference type="ARBA" id="ARBA00022771"/>
    </source>
</evidence>
<feature type="region of interest" description="Disordered" evidence="5">
    <location>
        <begin position="314"/>
        <end position="475"/>
    </location>
</feature>
<keyword evidence="1" id="KW-0479">Metal-binding</keyword>
<dbReference type="FunFam" id="3.30.40.10:FF:000594">
    <property type="entry name" value="RING/U-box superfamily protein"/>
    <property type="match status" value="1"/>
</dbReference>
<dbReference type="OrthoDB" id="8062037at2759"/>
<dbReference type="InterPro" id="IPR013083">
    <property type="entry name" value="Znf_RING/FYVE/PHD"/>
</dbReference>
<dbReference type="Pfam" id="PF13639">
    <property type="entry name" value="zf-RING_2"/>
    <property type="match status" value="1"/>
</dbReference>